<accession>A0AAV4DWI6</accession>
<keyword evidence="3" id="KW-1185">Reference proteome</keyword>
<name>A0AAV4DWI6_9GAST</name>
<evidence type="ECO:0000256" key="1">
    <source>
        <dbReference type="SAM" id="MobiDB-lite"/>
    </source>
</evidence>
<evidence type="ECO:0000313" key="3">
    <source>
        <dbReference type="Proteomes" id="UP000735302"/>
    </source>
</evidence>
<dbReference type="AlphaFoldDB" id="A0AAV4DWI6"/>
<dbReference type="EMBL" id="BLXT01008388">
    <property type="protein sequence ID" value="GFO48382.1"/>
    <property type="molecule type" value="Genomic_DNA"/>
</dbReference>
<feature type="compositionally biased region" description="Acidic residues" evidence="1">
    <location>
        <begin position="8"/>
        <end position="29"/>
    </location>
</feature>
<proteinExistence type="predicted"/>
<feature type="region of interest" description="Disordered" evidence="1">
    <location>
        <begin position="1"/>
        <end position="29"/>
    </location>
</feature>
<dbReference type="Proteomes" id="UP000735302">
    <property type="component" value="Unassembled WGS sequence"/>
</dbReference>
<comment type="caution">
    <text evidence="2">The sequence shown here is derived from an EMBL/GenBank/DDBJ whole genome shotgun (WGS) entry which is preliminary data.</text>
</comment>
<protein>
    <submittedName>
        <fullName evidence="2">Uncharacterized protein</fullName>
    </submittedName>
</protein>
<gene>
    <name evidence="2" type="ORF">PoB_007488700</name>
</gene>
<reference evidence="2 3" key="1">
    <citation type="journal article" date="2021" name="Elife">
        <title>Chloroplast acquisition without the gene transfer in kleptoplastic sea slugs, Plakobranchus ocellatus.</title>
        <authorList>
            <person name="Maeda T."/>
            <person name="Takahashi S."/>
            <person name="Yoshida T."/>
            <person name="Shimamura S."/>
            <person name="Takaki Y."/>
            <person name="Nagai Y."/>
            <person name="Toyoda A."/>
            <person name="Suzuki Y."/>
            <person name="Arimoto A."/>
            <person name="Ishii H."/>
            <person name="Satoh N."/>
            <person name="Nishiyama T."/>
            <person name="Hasebe M."/>
            <person name="Maruyama T."/>
            <person name="Minagawa J."/>
            <person name="Obokata J."/>
            <person name="Shigenobu S."/>
        </authorList>
    </citation>
    <scope>NUCLEOTIDE SEQUENCE [LARGE SCALE GENOMIC DNA]</scope>
</reference>
<evidence type="ECO:0000313" key="2">
    <source>
        <dbReference type="EMBL" id="GFO48382.1"/>
    </source>
</evidence>
<organism evidence="2 3">
    <name type="scientific">Plakobranchus ocellatus</name>
    <dbReference type="NCBI Taxonomy" id="259542"/>
    <lineage>
        <taxon>Eukaryota</taxon>
        <taxon>Metazoa</taxon>
        <taxon>Spiralia</taxon>
        <taxon>Lophotrochozoa</taxon>
        <taxon>Mollusca</taxon>
        <taxon>Gastropoda</taxon>
        <taxon>Heterobranchia</taxon>
        <taxon>Euthyneura</taxon>
        <taxon>Panpulmonata</taxon>
        <taxon>Sacoglossa</taxon>
        <taxon>Placobranchoidea</taxon>
        <taxon>Plakobranchidae</taxon>
        <taxon>Plakobranchus</taxon>
    </lineage>
</organism>
<sequence length="83" mass="9174">MRIIHDDDNGDKDDDDDNGDEDDVGDVEDIDDDDLTRLFIIDLQRSVGGTVDSQFTLRSAWTPLPWVQAPIATPCPMTVGLKA</sequence>